<evidence type="ECO:0000256" key="4">
    <source>
        <dbReference type="ARBA" id="ARBA00022448"/>
    </source>
</evidence>
<dbReference type="EMBL" id="UZAM01006883">
    <property type="protein sequence ID" value="VDO94873.1"/>
    <property type="molecule type" value="Genomic_DNA"/>
</dbReference>
<evidence type="ECO:0000259" key="11">
    <source>
        <dbReference type="Pfam" id="PF18097"/>
    </source>
</evidence>
<dbReference type="Gene3D" id="1.20.5.420">
    <property type="entry name" value="Immunoglobulin FC, subunit C"/>
    <property type="match status" value="1"/>
</dbReference>
<name>A0A183IDA9_9BILA</name>
<evidence type="ECO:0000256" key="3">
    <source>
        <dbReference type="ARBA" id="ARBA00007895"/>
    </source>
</evidence>
<comment type="subcellular location">
    <subcellularLocation>
        <location evidence="2">Cytoplasm</location>
    </subcellularLocation>
    <subcellularLocation>
        <location evidence="1">Endosome membrane</location>
        <topology evidence="1">Peripheral membrane protein</topology>
    </subcellularLocation>
</comment>
<evidence type="ECO:0000256" key="9">
    <source>
        <dbReference type="SAM" id="Coils"/>
    </source>
</evidence>
<dbReference type="InterPro" id="IPR041212">
    <property type="entry name" value="Vta1_C"/>
</dbReference>
<evidence type="ECO:0000313" key="14">
    <source>
        <dbReference type="WBParaSite" id="SBAD_0000167701-mRNA-1"/>
    </source>
</evidence>
<dbReference type="AlphaFoldDB" id="A0A183IDA9"/>
<dbReference type="GO" id="GO:0015031">
    <property type="term" value="P:protein transport"/>
    <property type="evidence" value="ECO:0007669"/>
    <property type="project" value="UniProtKB-KW"/>
</dbReference>
<protein>
    <submittedName>
        <fullName evidence="14">Vacuolar protein sorting-associated protein VTA1 homolog</fullName>
    </submittedName>
</protein>
<keyword evidence="5" id="KW-0963">Cytoplasm</keyword>
<dbReference type="OrthoDB" id="391137at2759"/>
<dbReference type="GO" id="GO:0005771">
    <property type="term" value="C:multivesicular body"/>
    <property type="evidence" value="ECO:0007669"/>
    <property type="project" value="TreeGrafter"/>
</dbReference>
<keyword evidence="7" id="KW-0653">Protein transport</keyword>
<evidence type="ECO:0000313" key="13">
    <source>
        <dbReference type="Proteomes" id="UP000270296"/>
    </source>
</evidence>
<accession>A0A183IDA9</accession>
<proteinExistence type="inferred from homology"/>
<evidence type="ECO:0000256" key="5">
    <source>
        <dbReference type="ARBA" id="ARBA00022490"/>
    </source>
</evidence>
<dbReference type="PANTHER" id="PTHR46009">
    <property type="entry name" value="VACUOLAR PROTEIN SORTING-ASSOCIATED PROTEIN VTA1 HOMOLOG"/>
    <property type="match status" value="1"/>
</dbReference>
<sequence length="212" mass="24318">MTALPEKYKSLGHYLKLSNEHIQRDPAVYYWSLFYLVQSAMQIDRKLPECIQFLSEKMKLLENLKVQLKNNETVLNEVVAQAHIEQYALKLFMFADNEDRASRFNKNTIKAFYTAGHLFDILTLFGELDDKLNETRKYAKWKAGYLFTCLKTGETPVPGPPTSESNETGVGTEKLVQAQKHCKYAISAMEYEDIPTAISNLENALLILKTHT</sequence>
<dbReference type="Gene3D" id="1.25.40.270">
    <property type="entry name" value="Vacuolar protein sorting-associated protein vta1"/>
    <property type="match status" value="1"/>
</dbReference>
<evidence type="ECO:0000256" key="1">
    <source>
        <dbReference type="ARBA" id="ARBA00004481"/>
    </source>
</evidence>
<evidence type="ECO:0000313" key="12">
    <source>
        <dbReference type="EMBL" id="VDO94873.1"/>
    </source>
</evidence>
<dbReference type="GO" id="GO:0032511">
    <property type="term" value="P:late endosome to vacuole transport via multivesicular body sorting pathway"/>
    <property type="evidence" value="ECO:0007669"/>
    <property type="project" value="InterPro"/>
</dbReference>
<feature type="domain" description="Vta1 C-terminal" evidence="11">
    <location>
        <begin position="175"/>
        <end position="208"/>
    </location>
</feature>
<feature type="coiled-coil region" evidence="9">
    <location>
        <begin position="51"/>
        <end position="81"/>
    </location>
</feature>
<keyword evidence="8" id="KW-0472">Membrane</keyword>
<dbReference type="GO" id="GO:0010008">
    <property type="term" value="C:endosome membrane"/>
    <property type="evidence" value="ECO:0007669"/>
    <property type="project" value="UniProtKB-SubCell"/>
</dbReference>
<evidence type="ECO:0000259" key="10">
    <source>
        <dbReference type="Pfam" id="PF04652"/>
    </source>
</evidence>
<dbReference type="Pfam" id="PF18097">
    <property type="entry name" value="Vta1_C"/>
    <property type="match status" value="1"/>
</dbReference>
<dbReference type="WBParaSite" id="SBAD_0000167701-mRNA-1">
    <property type="protein sequence ID" value="SBAD_0000167701-mRNA-1"/>
    <property type="gene ID" value="SBAD_0000167701"/>
</dbReference>
<dbReference type="InterPro" id="IPR023175">
    <property type="entry name" value="Vta1/CALS_N_sf"/>
</dbReference>
<dbReference type="InterPro" id="IPR039431">
    <property type="entry name" value="Vta1/CALS_N"/>
</dbReference>
<evidence type="ECO:0000256" key="7">
    <source>
        <dbReference type="ARBA" id="ARBA00022927"/>
    </source>
</evidence>
<comment type="similarity">
    <text evidence="3">Belongs to the VTA1 family.</text>
</comment>
<keyword evidence="9" id="KW-0175">Coiled coil</keyword>
<feature type="domain" description="Vta1/callose synthase N-terminal" evidence="10">
    <location>
        <begin position="11"/>
        <end position="151"/>
    </location>
</feature>
<organism evidence="14">
    <name type="scientific">Soboliphyme baturini</name>
    <dbReference type="NCBI Taxonomy" id="241478"/>
    <lineage>
        <taxon>Eukaryota</taxon>
        <taxon>Metazoa</taxon>
        <taxon>Ecdysozoa</taxon>
        <taxon>Nematoda</taxon>
        <taxon>Enoplea</taxon>
        <taxon>Dorylaimia</taxon>
        <taxon>Dioctophymatida</taxon>
        <taxon>Dioctophymatoidea</taxon>
        <taxon>Soboliphymatidae</taxon>
        <taxon>Soboliphyme</taxon>
    </lineage>
</organism>
<evidence type="ECO:0000256" key="2">
    <source>
        <dbReference type="ARBA" id="ARBA00004496"/>
    </source>
</evidence>
<reference evidence="14" key="1">
    <citation type="submission" date="2016-06" db="UniProtKB">
        <authorList>
            <consortium name="WormBaseParasite"/>
        </authorList>
    </citation>
    <scope>IDENTIFICATION</scope>
</reference>
<dbReference type="InterPro" id="IPR044538">
    <property type="entry name" value="Vta1-like"/>
</dbReference>
<gene>
    <name evidence="12" type="ORF">SBAD_LOCUS1603</name>
</gene>
<dbReference type="PANTHER" id="PTHR46009:SF1">
    <property type="entry name" value="VACUOLAR PROTEIN SORTING-ASSOCIATED PROTEIN VTA1 HOMOLOG"/>
    <property type="match status" value="1"/>
</dbReference>
<evidence type="ECO:0000256" key="8">
    <source>
        <dbReference type="ARBA" id="ARBA00023136"/>
    </source>
</evidence>
<evidence type="ECO:0000256" key="6">
    <source>
        <dbReference type="ARBA" id="ARBA00022753"/>
    </source>
</evidence>
<keyword evidence="4" id="KW-0813">Transport</keyword>
<keyword evidence="6" id="KW-0967">Endosome</keyword>
<reference evidence="12 13" key="2">
    <citation type="submission" date="2018-11" db="EMBL/GenBank/DDBJ databases">
        <authorList>
            <consortium name="Pathogen Informatics"/>
        </authorList>
    </citation>
    <scope>NUCLEOTIDE SEQUENCE [LARGE SCALE GENOMIC DNA]</scope>
</reference>
<dbReference type="Proteomes" id="UP000270296">
    <property type="component" value="Unassembled WGS sequence"/>
</dbReference>
<keyword evidence="13" id="KW-1185">Reference proteome</keyword>
<dbReference type="Pfam" id="PF04652">
    <property type="entry name" value="Vta1"/>
    <property type="match status" value="1"/>
</dbReference>